<dbReference type="EMBL" id="BMEC01000013">
    <property type="protein sequence ID" value="GGC48027.1"/>
    <property type="molecule type" value="Genomic_DNA"/>
</dbReference>
<organism evidence="1 2">
    <name type="scientific">Marivirga lumbricoides</name>
    <dbReference type="NCBI Taxonomy" id="1046115"/>
    <lineage>
        <taxon>Bacteria</taxon>
        <taxon>Pseudomonadati</taxon>
        <taxon>Bacteroidota</taxon>
        <taxon>Cytophagia</taxon>
        <taxon>Cytophagales</taxon>
        <taxon>Marivirgaceae</taxon>
        <taxon>Marivirga</taxon>
    </lineage>
</organism>
<dbReference type="SUPFAM" id="SSF52047">
    <property type="entry name" value="RNI-like"/>
    <property type="match status" value="1"/>
</dbReference>
<reference evidence="2" key="1">
    <citation type="journal article" date="2019" name="Int. J. Syst. Evol. Microbiol.">
        <title>The Global Catalogue of Microorganisms (GCM) 10K type strain sequencing project: providing services to taxonomists for standard genome sequencing and annotation.</title>
        <authorList>
            <consortium name="The Broad Institute Genomics Platform"/>
            <consortium name="The Broad Institute Genome Sequencing Center for Infectious Disease"/>
            <person name="Wu L."/>
            <person name="Ma J."/>
        </authorList>
    </citation>
    <scope>NUCLEOTIDE SEQUENCE [LARGE SCALE GENOMIC DNA]</scope>
    <source>
        <strain evidence="2">CGMCC 1.10832</strain>
    </source>
</reference>
<accession>A0ABQ1MW83</accession>
<proteinExistence type="predicted"/>
<dbReference type="Gene3D" id="3.80.10.10">
    <property type="entry name" value="Ribonuclease Inhibitor"/>
    <property type="match status" value="1"/>
</dbReference>
<dbReference type="Proteomes" id="UP000636010">
    <property type="component" value="Unassembled WGS sequence"/>
</dbReference>
<evidence type="ECO:0000313" key="2">
    <source>
        <dbReference type="Proteomes" id="UP000636010"/>
    </source>
</evidence>
<sequence length="191" mass="21992">MEINMNMYQHIISGFLLLLISSCNERKEISAFKIDPYISEKEAKVILDEQGYDKIPEEVGTLGNITKLTISEDANLWSVFPPLEDWDRMIDNAPKNKLTPAIAKLKSLEYLGLGVLNLTELPDEFVELKQLDSLNLTLNFLIIANEIDKLKKLKNLSYINITGNRIDTTQILQWQKENPNLEIIYKFNYAE</sequence>
<protein>
    <recommendedName>
        <fullName evidence="3">Leucine-rich repeat domain-containing protein</fullName>
    </recommendedName>
</protein>
<gene>
    <name evidence="1" type="ORF">GCM10011506_37060</name>
</gene>
<keyword evidence="2" id="KW-1185">Reference proteome</keyword>
<name>A0ABQ1MW83_9BACT</name>
<comment type="caution">
    <text evidence="1">The sequence shown here is derived from an EMBL/GenBank/DDBJ whole genome shotgun (WGS) entry which is preliminary data.</text>
</comment>
<evidence type="ECO:0000313" key="1">
    <source>
        <dbReference type="EMBL" id="GGC48027.1"/>
    </source>
</evidence>
<dbReference type="InterPro" id="IPR032675">
    <property type="entry name" value="LRR_dom_sf"/>
</dbReference>
<evidence type="ECO:0008006" key="3">
    <source>
        <dbReference type="Google" id="ProtNLM"/>
    </source>
</evidence>